<reference evidence="9 10" key="1">
    <citation type="submission" date="2016-11" db="EMBL/GenBank/DDBJ databases">
        <authorList>
            <person name="Jaros S."/>
            <person name="Januszkiewicz K."/>
            <person name="Wedrychowicz H."/>
        </authorList>
    </citation>
    <scope>NUCLEOTIDE SEQUENCE [LARGE SCALE GENOMIC DNA]</scope>
    <source>
        <strain evidence="9 10">DSM 28715</strain>
    </source>
</reference>
<dbReference type="SMART" id="SM00941">
    <property type="entry name" value="PYNP_C"/>
    <property type="match status" value="1"/>
</dbReference>
<dbReference type="Gene3D" id="1.20.970.10">
    <property type="entry name" value="Transferase, Pyrimidine Nucleoside Phosphorylase, Chain C"/>
    <property type="match status" value="1"/>
</dbReference>
<dbReference type="GO" id="GO:0004645">
    <property type="term" value="F:1,4-alpha-oligoglucan phosphorylase activity"/>
    <property type="evidence" value="ECO:0007669"/>
    <property type="project" value="InterPro"/>
</dbReference>
<evidence type="ECO:0000256" key="5">
    <source>
        <dbReference type="ARBA" id="ARBA00022679"/>
    </source>
</evidence>
<dbReference type="Pfam" id="PF02885">
    <property type="entry name" value="Glycos_trans_3N"/>
    <property type="match status" value="1"/>
</dbReference>
<dbReference type="InterPro" id="IPR000312">
    <property type="entry name" value="Glycosyl_Trfase_fam3"/>
</dbReference>
<dbReference type="Proteomes" id="UP000184074">
    <property type="component" value="Unassembled WGS sequence"/>
</dbReference>
<dbReference type="SUPFAM" id="SSF47648">
    <property type="entry name" value="Nucleoside phosphorylase/phosphoribosyltransferase N-terminal domain"/>
    <property type="match status" value="1"/>
</dbReference>
<dbReference type="GO" id="GO:0005829">
    <property type="term" value="C:cytosol"/>
    <property type="evidence" value="ECO:0007669"/>
    <property type="project" value="TreeGrafter"/>
</dbReference>
<evidence type="ECO:0000256" key="7">
    <source>
        <dbReference type="HAMAP-Rule" id="MF_01628"/>
    </source>
</evidence>
<keyword evidence="10" id="KW-1185">Reference proteome</keyword>
<dbReference type="EC" id="2.4.2.4" evidence="3 7"/>
<sequence length="433" mass="44102">MDARAVISKVRRGDAPERDELIWFAEGLASGHISDAQAGAFAMAVCLNGLGSDGRVALTEGMRDSGDVLSWDLGAPIIDKHSTGGVGDCVSLLLAPMLACCGVYVPMISGRGLGHTGGTLDKLEAIPGVSTDVSEERLRTIVETVGCAIVGATGRIAPADKRLYGVRDVTSTVDSIDLITASILSKKLAAGLDALILDVKTGSGAFMKSEEDARGLAEALVETAKGAGCKTKALVTNMSQPLAPSLGNALEVSVCMDVLSGNAEAAPRLVELSVALGANLLEQAGWERALAKIKLEDALKDGSALKVFANMVSALGGPPDMVEDWRTHLPKAPVVGDVLSPMAGHVAAIDGEALGLSVVGLGGGRKVETDRIDPAVGLSDLVALGAKVEAGQPLATIHAADEDAAERAAQEVLAAVSIGDAPFVGPLIVAEVG</sequence>
<dbReference type="NCBIfam" id="TIGR02644">
    <property type="entry name" value="Y_phosphoryl"/>
    <property type="match status" value="1"/>
</dbReference>
<dbReference type="Pfam" id="PF07831">
    <property type="entry name" value="PYNP_C"/>
    <property type="match status" value="1"/>
</dbReference>
<dbReference type="HAMAP" id="MF_01628">
    <property type="entry name" value="Thymid_phosp"/>
    <property type="match status" value="1"/>
</dbReference>
<keyword evidence="4 7" id="KW-0328">Glycosyltransferase</keyword>
<dbReference type="STRING" id="1508389.SAMN05444003_2994"/>
<dbReference type="PANTHER" id="PTHR10515">
    <property type="entry name" value="THYMIDINE PHOSPHORYLASE"/>
    <property type="match status" value="1"/>
</dbReference>
<proteinExistence type="inferred from homology"/>
<feature type="domain" description="Pyrimidine nucleoside phosphorylase C-terminal" evidence="8">
    <location>
        <begin position="345"/>
        <end position="419"/>
    </location>
</feature>
<dbReference type="Pfam" id="PF00591">
    <property type="entry name" value="Glycos_transf_3"/>
    <property type="match status" value="1"/>
</dbReference>
<dbReference type="InterPro" id="IPR013102">
    <property type="entry name" value="PYNP_C"/>
</dbReference>
<dbReference type="SUPFAM" id="SSF54680">
    <property type="entry name" value="Pyrimidine nucleoside phosphorylase C-terminal domain"/>
    <property type="match status" value="1"/>
</dbReference>
<evidence type="ECO:0000256" key="3">
    <source>
        <dbReference type="ARBA" id="ARBA00011892"/>
    </source>
</evidence>
<evidence type="ECO:0000313" key="10">
    <source>
        <dbReference type="Proteomes" id="UP000184074"/>
    </source>
</evidence>
<comment type="subunit">
    <text evidence="2 7">Homodimer.</text>
</comment>
<dbReference type="PANTHER" id="PTHR10515:SF0">
    <property type="entry name" value="THYMIDINE PHOSPHORYLASE"/>
    <property type="match status" value="1"/>
</dbReference>
<dbReference type="NCBIfam" id="NF004490">
    <property type="entry name" value="PRK05820.1"/>
    <property type="match status" value="1"/>
</dbReference>
<dbReference type="InterPro" id="IPR018090">
    <property type="entry name" value="Pyrmidine_PPas_bac/euk"/>
</dbReference>
<dbReference type="GO" id="GO:0009032">
    <property type="term" value="F:thymidine phosphorylase activity"/>
    <property type="evidence" value="ECO:0007669"/>
    <property type="project" value="UniProtKB-UniRule"/>
</dbReference>
<evidence type="ECO:0000256" key="1">
    <source>
        <dbReference type="ARBA" id="ARBA00006915"/>
    </source>
</evidence>
<dbReference type="InterPro" id="IPR017872">
    <property type="entry name" value="Pyrmidine_PPase_CS"/>
</dbReference>
<dbReference type="GO" id="GO:0006206">
    <property type="term" value="P:pyrimidine nucleobase metabolic process"/>
    <property type="evidence" value="ECO:0007669"/>
    <property type="project" value="InterPro"/>
</dbReference>
<dbReference type="GO" id="GO:0046104">
    <property type="term" value="P:thymidine metabolic process"/>
    <property type="evidence" value="ECO:0007669"/>
    <property type="project" value="UniProtKB-UniRule"/>
</dbReference>
<dbReference type="InterPro" id="IPR036320">
    <property type="entry name" value="Glycosyl_Trfase_fam3_N_dom_sf"/>
</dbReference>
<dbReference type="InterPro" id="IPR035902">
    <property type="entry name" value="Nuc_phospho_transferase"/>
</dbReference>
<dbReference type="UniPathway" id="UPA00578">
    <property type="reaction ID" value="UER00638"/>
</dbReference>
<comment type="function">
    <text evidence="7">The enzymes which catalyze the reversible phosphorolysis of pyrimidine nucleosides are involved in the degradation of these compounds and in their utilization as carbon and energy sources, or in the rescue of pyrimidine bases for nucleotide synthesis.</text>
</comment>
<evidence type="ECO:0000256" key="4">
    <source>
        <dbReference type="ARBA" id="ARBA00022676"/>
    </source>
</evidence>
<dbReference type="Gene3D" id="3.90.1170.30">
    <property type="entry name" value="Pyrimidine nucleoside phosphorylase-like, C-terminal domain"/>
    <property type="match status" value="1"/>
</dbReference>
<dbReference type="SUPFAM" id="SSF52418">
    <property type="entry name" value="Nucleoside phosphorylase/phosphoribosyltransferase catalytic domain"/>
    <property type="match status" value="1"/>
</dbReference>
<evidence type="ECO:0000313" key="9">
    <source>
        <dbReference type="EMBL" id="SHH38423.1"/>
    </source>
</evidence>
<dbReference type="InterPro" id="IPR036566">
    <property type="entry name" value="PYNP-like_C_sf"/>
</dbReference>
<dbReference type="PROSITE" id="PS00647">
    <property type="entry name" value="THYMID_PHOSPHORYLASE"/>
    <property type="match status" value="1"/>
</dbReference>
<comment type="catalytic activity">
    <reaction evidence="6 7">
        <text>thymidine + phosphate = 2-deoxy-alpha-D-ribose 1-phosphate + thymine</text>
        <dbReference type="Rhea" id="RHEA:16037"/>
        <dbReference type="ChEBI" id="CHEBI:17748"/>
        <dbReference type="ChEBI" id="CHEBI:17821"/>
        <dbReference type="ChEBI" id="CHEBI:43474"/>
        <dbReference type="ChEBI" id="CHEBI:57259"/>
        <dbReference type="EC" id="2.4.2.4"/>
    </reaction>
</comment>
<dbReference type="OrthoDB" id="9763887at2"/>
<keyword evidence="5 7" id="KW-0808">Transferase</keyword>
<accession>A0A1M5SKI7</accession>
<name>A0A1M5SKI7_9RHOB</name>
<dbReference type="InterPro" id="IPR000053">
    <property type="entry name" value="Thymidine/pyrmidine_PPase"/>
</dbReference>
<organism evidence="9 10">
    <name type="scientific">Cognatiyoonia sediminum</name>
    <dbReference type="NCBI Taxonomy" id="1508389"/>
    <lineage>
        <taxon>Bacteria</taxon>
        <taxon>Pseudomonadati</taxon>
        <taxon>Pseudomonadota</taxon>
        <taxon>Alphaproteobacteria</taxon>
        <taxon>Rhodobacterales</taxon>
        <taxon>Paracoccaceae</taxon>
        <taxon>Cognatiyoonia</taxon>
    </lineage>
</organism>
<dbReference type="PIRSF" id="PIRSF000478">
    <property type="entry name" value="TP_PyNP"/>
    <property type="match status" value="1"/>
</dbReference>
<dbReference type="RefSeq" id="WP_072902431.1">
    <property type="nucleotide sequence ID" value="NZ_FQXB01000006.1"/>
</dbReference>
<evidence type="ECO:0000259" key="8">
    <source>
        <dbReference type="SMART" id="SM00941"/>
    </source>
</evidence>
<dbReference type="InterPro" id="IPR017459">
    <property type="entry name" value="Glycosyl_Trfase_fam3_N_dom"/>
</dbReference>
<dbReference type="InterPro" id="IPR013465">
    <property type="entry name" value="Thymidine_Pase"/>
</dbReference>
<evidence type="ECO:0000256" key="2">
    <source>
        <dbReference type="ARBA" id="ARBA00011738"/>
    </source>
</evidence>
<dbReference type="AlphaFoldDB" id="A0A1M5SKI7"/>
<comment type="pathway">
    <text evidence="7">Pyrimidine metabolism; dTMP biosynthesis via salvage pathway; dTMP from thymine: step 1/2.</text>
</comment>
<comment type="similarity">
    <text evidence="1 7">Belongs to the thymidine/pyrimidine-nucleoside phosphorylase family.</text>
</comment>
<dbReference type="FunFam" id="3.40.1030.10:FF:000003">
    <property type="entry name" value="Pyrimidine-nucleoside phosphorylase"/>
    <property type="match status" value="1"/>
</dbReference>
<dbReference type="EMBL" id="FQXB01000006">
    <property type="protein sequence ID" value="SHH38423.1"/>
    <property type="molecule type" value="Genomic_DNA"/>
</dbReference>
<evidence type="ECO:0000256" key="6">
    <source>
        <dbReference type="ARBA" id="ARBA00048550"/>
    </source>
</evidence>
<gene>
    <name evidence="7" type="primary">deoA</name>
    <name evidence="9" type="ORF">SAMN05444003_2994</name>
</gene>
<protein>
    <recommendedName>
        <fullName evidence="3 7">Thymidine phosphorylase</fullName>
        <ecNumber evidence="3 7">2.4.2.4</ecNumber>
    </recommendedName>
    <alternativeName>
        <fullName evidence="7">TdRPase</fullName>
    </alternativeName>
</protein>
<dbReference type="Gene3D" id="3.40.1030.10">
    <property type="entry name" value="Nucleoside phosphorylase/phosphoribosyltransferase catalytic domain"/>
    <property type="match status" value="1"/>
</dbReference>